<evidence type="ECO:0000259" key="7">
    <source>
        <dbReference type="PROSITE" id="PS50885"/>
    </source>
</evidence>
<feature type="domain" description="Methyl-accepting transducer" evidence="6">
    <location>
        <begin position="270"/>
        <end position="528"/>
    </location>
</feature>
<dbReference type="InterPro" id="IPR003660">
    <property type="entry name" value="HAMP_dom"/>
</dbReference>
<dbReference type="SMART" id="SM00283">
    <property type="entry name" value="MA"/>
    <property type="match status" value="1"/>
</dbReference>
<evidence type="ECO:0000313" key="9">
    <source>
        <dbReference type="Proteomes" id="UP000005104"/>
    </source>
</evidence>
<keyword evidence="9" id="KW-1185">Reference proteome</keyword>
<dbReference type="eggNOG" id="COG0840">
    <property type="taxonomic scope" value="Bacteria"/>
</dbReference>
<evidence type="ECO:0000256" key="4">
    <source>
        <dbReference type="SAM" id="Coils"/>
    </source>
</evidence>
<keyword evidence="5" id="KW-1133">Transmembrane helix</keyword>
<feature type="coiled-coil region" evidence="4">
    <location>
        <begin position="299"/>
        <end position="347"/>
    </location>
</feature>
<keyword evidence="5" id="KW-0472">Membrane</keyword>
<evidence type="ECO:0000256" key="3">
    <source>
        <dbReference type="PROSITE-ProRule" id="PRU00284"/>
    </source>
</evidence>
<evidence type="ECO:0000256" key="2">
    <source>
        <dbReference type="ARBA" id="ARBA00029447"/>
    </source>
</evidence>
<dbReference type="Pfam" id="PF00015">
    <property type="entry name" value="MCPsignal"/>
    <property type="match status" value="1"/>
</dbReference>
<dbReference type="RefSeq" id="WP_007786707.1">
    <property type="nucleotide sequence ID" value="NZ_CM001441.1"/>
</dbReference>
<reference evidence="8 9" key="1">
    <citation type="submission" date="2011-11" db="EMBL/GenBank/DDBJ databases">
        <title>The Noncontiguous Finished genome of Desulfosporosinus youngiae DSM 17734.</title>
        <authorList>
            <consortium name="US DOE Joint Genome Institute (JGI-PGF)"/>
            <person name="Lucas S."/>
            <person name="Han J."/>
            <person name="Lapidus A."/>
            <person name="Cheng J.-F."/>
            <person name="Goodwin L."/>
            <person name="Pitluck S."/>
            <person name="Peters L."/>
            <person name="Ovchinnikova G."/>
            <person name="Lu M."/>
            <person name="Land M.L."/>
            <person name="Hauser L."/>
            <person name="Pester M."/>
            <person name="Spring S."/>
            <person name="Ollivier B."/>
            <person name="Rattei T."/>
            <person name="Klenk H.-P."/>
            <person name="Wagner M."/>
            <person name="Loy A."/>
            <person name="Woyke T.J."/>
        </authorList>
    </citation>
    <scope>NUCLEOTIDE SEQUENCE [LARGE SCALE GENOMIC DNA]</scope>
    <source>
        <strain evidence="8 9">DSM 17734</strain>
    </source>
</reference>
<dbReference type="InterPro" id="IPR004089">
    <property type="entry name" value="MCPsignal_dom"/>
</dbReference>
<dbReference type="GO" id="GO:0006935">
    <property type="term" value="P:chemotaxis"/>
    <property type="evidence" value="ECO:0007669"/>
    <property type="project" value="InterPro"/>
</dbReference>
<evidence type="ECO:0000256" key="1">
    <source>
        <dbReference type="ARBA" id="ARBA00023224"/>
    </source>
</evidence>
<dbReference type="Gene3D" id="1.10.287.950">
    <property type="entry name" value="Methyl-accepting chemotaxis protein"/>
    <property type="match status" value="1"/>
</dbReference>
<dbReference type="PANTHER" id="PTHR32089:SF112">
    <property type="entry name" value="LYSOZYME-LIKE PROTEIN-RELATED"/>
    <property type="match status" value="1"/>
</dbReference>
<dbReference type="AlphaFoldDB" id="H5XYW6"/>
<dbReference type="PRINTS" id="PR00260">
    <property type="entry name" value="CHEMTRNSDUCR"/>
</dbReference>
<keyword evidence="1 3" id="KW-0807">Transducer</keyword>
<dbReference type="HOGENOM" id="CLU_000445_107_27_9"/>
<evidence type="ECO:0000313" key="8">
    <source>
        <dbReference type="EMBL" id="EHQ91672.1"/>
    </source>
</evidence>
<organism evidence="8 9">
    <name type="scientific">Desulfosporosinus youngiae DSM 17734</name>
    <dbReference type="NCBI Taxonomy" id="768710"/>
    <lineage>
        <taxon>Bacteria</taxon>
        <taxon>Bacillati</taxon>
        <taxon>Bacillota</taxon>
        <taxon>Clostridia</taxon>
        <taxon>Eubacteriales</taxon>
        <taxon>Desulfitobacteriaceae</taxon>
        <taxon>Desulfosporosinus</taxon>
    </lineage>
</organism>
<name>H5XYW6_9FIRM</name>
<protein>
    <submittedName>
        <fullName evidence="8">Methyl-accepting chemotaxis protein</fullName>
    </submittedName>
</protein>
<evidence type="ECO:0000256" key="5">
    <source>
        <dbReference type="SAM" id="Phobius"/>
    </source>
</evidence>
<dbReference type="InterPro" id="IPR004090">
    <property type="entry name" value="Chemotax_Me-accpt_rcpt"/>
</dbReference>
<dbReference type="GO" id="GO:0007165">
    <property type="term" value="P:signal transduction"/>
    <property type="evidence" value="ECO:0007669"/>
    <property type="project" value="UniProtKB-KW"/>
</dbReference>
<feature type="domain" description="HAMP" evidence="7">
    <location>
        <begin position="210"/>
        <end position="251"/>
    </location>
</feature>
<gene>
    <name evidence="8" type="ORF">DesyoDRAFT_4723</name>
</gene>
<feature type="transmembrane region" description="Helical" evidence="5">
    <location>
        <begin position="176"/>
        <end position="199"/>
    </location>
</feature>
<dbReference type="Proteomes" id="UP000005104">
    <property type="component" value="Chromosome"/>
</dbReference>
<evidence type="ECO:0000259" key="6">
    <source>
        <dbReference type="PROSITE" id="PS50111"/>
    </source>
</evidence>
<keyword evidence="4" id="KW-0175">Coiled coil</keyword>
<keyword evidence="5" id="KW-0812">Transmembrane</keyword>
<feature type="transmembrane region" description="Helical" evidence="5">
    <location>
        <begin position="7"/>
        <end position="29"/>
    </location>
</feature>
<dbReference type="STRING" id="768710.DesyoDRAFT_4723"/>
<dbReference type="SUPFAM" id="SSF58104">
    <property type="entry name" value="Methyl-accepting chemotaxis protein (MCP) signaling domain"/>
    <property type="match status" value="1"/>
</dbReference>
<dbReference type="OrthoDB" id="5392220at2"/>
<dbReference type="EMBL" id="CM001441">
    <property type="protein sequence ID" value="EHQ91672.1"/>
    <property type="molecule type" value="Genomic_DNA"/>
</dbReference>
<dbReference type="PROSITE" id="PS50885">
    <property type="entry name" value="HAMP"/>
    <property type="match status" value="1"/>
</dbReference>
<proteinExistence type="inferred from homology"/>
<accession>H5XYW6</accession>
<dbReference type="PROSITE" id="PS50111">
    <property type="entry name" value="CHEMOTAXIS_TRANSDUC_2"/>
    <property type="match status" value="1"/>
</dbReference>
<dbReference type="GO" id="GO:0004888">
    <property type="term" value="F:transmembrane signaling receptor activity"/>
    <property type="evidence" value="ECO:0007669"/>
    <property type="project" value="InterPro"/>
</dbReference>
<dbReference type="GO" id="GO:0016020">
    <property type="term" value="C:membrane"/>
    <property type="evidence" value="ECO:0007669"/>
    <property type="project" value="InterPro"/>
</dbReference>
<sequence>MKLSTKLLASYIVLILLMTVIVGVVYSMVTSLGGVVQNLNNQRVPMQSTAQNLSLQFARQAAGIRGYLATGNEKFLQELQDAIAESDQDLKFLQEHSINKAVLDPVITATGKYAPHPPKIVELYKTQGQAAATQYMTQVGSVDNEAAQKAINEYVAYQQDQLQGEAAKAPALVGNIIRFTIIMLAASIVISVVVLIIVVRTFRGSLAKGQAVAEALAQGDFTIEVSAGKDEIGMLVTNLGKAANSLRELIKKSMGITQDVNQAATDSADAVTNVASSSEEIAASTEQVSAGLQEMAAAAEEISASSDELKASIKELEQMALQGSQEAKEIEKRALELKTEAITAQTKAAGIYEKEEQALAKAIEESMVVKKIADLAKSISGIADQTNLLALNAAIEAARAGENGRGFAVVAEEVRKLAEQSSKTVQEIEQLVGQVINATENLSKGAANVLTFINDVVAPDYSKLVQTGNQYEYDAKTVFTLTEGFAGTAKQLTEVVNAVAVAINDVTQTIGQGASGAEEVAAASGNVSSELEQVNQTMAQLSEQANNLSEAISKFKV</sequence>
<dbReference type="PANTHER" id="PTHR32089">
    <property type="entry name" value="METHYL-ACCEPTING CHEMOTAXIS PROTEIN MCPB"/>
    <property type="match status" value="1"/>
</dbReference>
<comment type="similarity">
    <text evidence="2">Belongs to the methyl-accepting chemotaxis (MCP) protein family.</text>
</comment>